<evidence type="ECO:0000313" key="2">
    <source>
        <dbReference type="Proteomes" id="UP000601768"/>
    </source>
</evidence>
<dbReference type="AlphaFoldDB" id="A0A8J6IRM9"/>
<proteinExistence type="predicted"/>
<dbReference type="EMBL" id="JACNEP010000002">
    <property type="protein sequence ID" value="MBC3765014.1"/>
    <property type="molecule type" value="Genomic_DNA"/>
</dbReference>
<comment type="caution">
    <text evidence="1">The sequence shown here is derived from an EMBL/GenBank/DDBJ whole genome shotgun (WGS) entry which is preliminary data.</text>
</comment>
<dbReference type="RefSeq" id="WP_186505475.1">
    <property type="nucleotide sequence ID" value="NZ_JACNEP010000002.1"/>
</dbReference>
<sequence length="519" mass="58298">MQHYSATFSCLSQVHQVLPRALAMFDNDCVSATYGVGDRLYWAWGIKDFANGTFQGMVNGLSRLLINKQLPQQVDPQSIANRILAILQSTTGLMRKDGSFEEAFPYEGSYCVTALVLYDSLVAIANLTELVKKEELDALLQVLSPAAQYLVNHDETHGVISNHLATAAAALVRWQLLTGENTEAKIQQLIGIIRANQSQAGWLKEYAGADPGYQTLCLYYLADVDAHRPDLNVYELVEPAIVFLSYFIYPDGSIGGLIGSRNTRVYYPAGLHYWAQKDAMAAAIAVQMQTSIAQNHTVTLAAIDESNFAPLFNSYCWACEFEAQLQQPQQVSLPCYQPPFKKLFAQRDTQILIEKSAQHYTLVNIAKGGCVMRFSQQHLDYCDAGVFISCKNAIYSNQQLMTNQYDYQNEQLTIHSSLYPHSQTHLSPIYLIALRCLNLTLLRSYFLREKLKQWIANKVVTGSRKSIGTVVRTIKLGETLSLQDEVNCRHKWTSLQTNSVSSCFHMASQGYWQSQDDKE</sequence>
<name>A0A8J6IRM9_9ALTE</name>
<protein>
    <submittedName>
        <fullName evidence="1">Uncharacterized protein</fullName>
    </submittedName>
</protein>
<reference evidence="1" key="2">
    <citation type="submission" date="2020-08" db="EMBL/GenBank/DDBJ databases">
        <authorList>
            <person name="Lai Q."/>
        </authorList>
    </citation>
    <scope>NUCLEOTIDE SEQUENCE</scope>
    <source>
        <strain evidence="1">S27-2</strain>
    </source>
</reference>
<gene>
    <name evidence="1" type="ORF">H8B19_03935</name>
</gene>
<reference evidence="1" key="1">
    <citation type="journal article" date="2018" name="Int. J. Syst. Evol. Microbiol.">
        <title>Neptunicella marina gen. nov., sp. nov., isolated from surface seawater.</title>
        <authorList>
            <person name="Liu X."/>
            <person name="Lai Q."/>
            <person name="Du Y."/>
            <person name="Zhang X."/>
            <person name="Liu Z."/>
            <person name="Sun F."/>
            <person name="Shao Z."/>
        </authorList>
    </citation>
    <scope>NUCLEOTIDE SEQUENCE</scope>
    <source>
        <strain evidence="1">S27-2</strain>
    </source>
</reference>
<organism evidence="1 2">
    <name type="scientific">Neptunicella marina</name>
    <dbReference type="NCBI Taxonomy" id="2125989"/>
    <lineage>
        <taxon>Bacteria</taxon>
        <taxon>Pseudomonadati</taxon>
        <taxon>Pseudomonadota</taxon>
        <taxon>Gammaproteobacteria</taxon>
        <taxon>Alteromonadales</taxon>
        <taxon>Alteromonadaceae</taxon>
        <taxon>Neptunicella</taxon>
    </lineage>
</organism>
<evidence type="ECO:0000313" key="1">
    <source>
        <dbReference type="EMBL" id="MBC3765014.1"/>
    </source>
</evidence>
<keyword evidence="2" id="KW-1185">Reference proteome</keyword>
<accession>A0A8J6IRM9</accession>
<dbReference type="Proteomes" id="UP000601768">
    <property type="component" value="Unassembled WGS sequence"/>
</dbReference>